<dbReference type="PANTHER" id="PTHR34071:SF2">
    <property type="entry name" value="FLAVIN-NUCLEOTIDE-BINDING PROTEIN"/>
    <property type="match status" value="1"/>
</dbReference>
<dbReference type="EMBL" id="VUNB01000001">
    <property type="protein sequence ID" value="MST68069.1"/>
    <property type="molecule type" value="Genomic_DNA"/>
</dbReference>
<dbReference type="InterPro" id="IPR024747">
    <property type="entry name" value="Pyridox_Oxase-rel"/>
</dbReference>
<sequence length="164" mass="18395">MEKNNNQWRQIRRKDRALDRNGAEDILKKGTYGVLSTFGQDGYPYGVPVNYFYKDGHIYFHCAVEGHKMDNLANCPQVSFTVVNSENIDGPHITTFYESAIAFGKASAIQNQEEKRNLLVDLTVALAPGSEESRRAAEKCADVSLERVQVVDITVEHVSGKAHY</sequence>
<accession>A0A6A8M6Z7</accession>
<dbReference type="RefSeq" id="WP_154571549.1">
    <property type="nucleotide sequence ID" value="NZ_VUNB01000001.1"/>
</dbReference>
<dbReference type="AlphaFoldDB" id="A0A6A8M6Z7"/>
<dbReference type="Pfam" id="PF12900">
    <property type="entry name" value="Pyridox_ox_2"/>
    <property type="match status" value="1"/>
</dbReference>
<name>A0A6A8M6Z7_9FIRM</name>
<dbReference type="SUPFAM" id="SSF50475">
    <property type="entry name" value="FMN-binding split barrel"/>
    <property type="match status" value="1"/>
</dbReference>
<reference evidence="1" key="1">
    <citation type="submission" date="2019-09" db="EMBL/GenBank/DDBJ databases">
        <title>In-depth cultivation of the pig gut microbiome towards novel bacterial diversity and tailored functional studies.</title>
        <authorList>
            <person name="Wylensek D."/>
            <person name="Hitch T.C.A."/>
            <person name="Clavel T."/>
        </authorList>
    </citation>
    <scope>NUCLEOTIDE SEQUENCE</scope>
    <source>
        <strain evidence="1">RF-744-FAT-WT-3</strain>
    </source>
</reference>
<organism evidence="1">
    <name type="scientific">Baileyella intestinalis</name>
    <dbReference type="NCBI Taxonomy" id="2606709"/>
    <lineage>
        <taxon>Bacteria</taxon>
        <taxon>Bacillati</taxon>
        <taxon>Bacillota</taxon>
        <taxon>Clostridia</taxon>
        <taxon>Peptostreptococcales</taxon>
        <taxon>Anaerovoracaceae</taxon>
        <taxon>Baileyella</taxon>
    </lineage>
</organism>
<proteinExistence type="predicted"/>
<comment type="caution">
    <text evidence="1">The sequence shown here is derived from an EMBL/GenBank/DDBJ whole genome shotgun (WGS) entry which is preliminary data.</text>
</comment>
<gene>
    <name evidence="1" type="ORF">FYJ66_00370</name>
</gene>
<dbReference type="InterPro" id="IPR012349">
    <property type="entry name" value="Split_barrel_FMN-bd"/>
</dbReference>
<dbReference type="Gene3D" id="2.30.110.10">
    <property type="entry name" value="Electron Transport, Fmn-binding Protein, Chain A"/>
    <property type="match status" value="1"/>
</dbReference>
<protein>
    <submittedName>
        <fullName evidence="1">Pyridoxamine 5'-phosphate oxidase family protein</fullName>
    </submittedName>
</protein>
<evidence type="ECO:0000313" key="1">
    <source>
        <dbReference type="EMBL" id="MST68069.1"/>
    </source>
</evidence>
<dbReference type="PANTHER" id="PTHR34071">
    <property type="entry name" value="5-NITROIMIDAZOLE ANTIBIOTICS RESISTANCE PROTEIN, NIMA-FAMILY-RELATED PROTEIN-RELATED"/>
    <property type="match status" value="1"/>
</dbReference>